<evidence type="ECO:0000259" key="8">
    <source>
        <dbReference type="Pfam" id="PF00345"/>
    </source>
</evidence>
<dbReference type="EMBL" id="CAHS01000006">
    <property type="protein sequence ID" value="CCG86018.1"/>
    <property type="molecule type" value="Genomic_DNA"/>
</dbReference>
<dbReference type="InterPro" id="IPR036316">
    <property type="entry name" value="Pili_assmbl_chap_C_dom_sf"/>
</dbReference>
<sequence>MKIRKTMAVFCLILVTIFACGEAFAGILAEKTRVIYAENNRERSLMLVNTNPWPVIVQTWSDDGRGSSDYPDSPFIVTPAIFRLEPKQMQGIRITYNDNQLPGDRESVYWLNIYEVPPVDKRNEQHSHLTMTMNTQIKIFYRPATLAKIDDIASRMSFSAGQDQHGSFIECHNPTPYHISFTDLYLVLAQKEIKARGEMDMMAYPKSSKRYYLSEPAEKFTGGIAKFYYITDSGAIEYKETAMTQH</sequence>
<evidence type="ECO:0000256" key="2">
    <source>
        <dbReference type="ARBA" id="ARBA00007399"/>
    </source>
</evidence>
<evidence type="ECO:0000256" key="3">
    <source>
        <dbReference type="ARBA" id="ARBA00022729"/>
    </source>
</evidence>
<evidence type="ECO:0000259" key="9">
    <source>
        <dbReference type="Pfam" id="PF02753"/>
    </source>
</evidence>
<proteinExistence type="inferred from homology"/>
<dbReference type="InterPro" id="IPR016148">
    <property type="entry name" value="Pili_assmbl_chaperone_C"/>
</dbReference>
<dbReference type="PROSITE" id="PS51257">
    <property type="entry name" value="PROKAR_LIPOPROTEIN"/>
    <property type="match status" value="1"/>
</dbReference>
<feature type="signal peptide" evidence="7">
    <location>
        <begin position="1"/>
        <end position="25"/>
    </location>
</feature>
<dbReference type="InterPro" id="IPR001829">
    <property type="entry name" value="Pili_assmbl_chaperone_bac"/>
</dbReference>
<organism evidence="10 11">
    <name type="scientific">Erwinia piriflorinigrans CFBP 5888</name>
    <dbReference type="NCBI Taxonomy" id="1161919"/>
    <lineage>
        <taxon>Bacteria</taxon>
        <taxon>Pseudomonadati</taxon>
        <taxon>Pseudomonadota</taxon>
        <taxon>Gammaproteobacteria</taxon>
        <taxon>Enterobacterales</taxon>
        <taxon>Erwiniaceae</taxon>
        <taxon>Erwinia</taxon>
    </lineage>
</organism>
<dbReference type="STRING" id="1161919.EPIR_0653"/>
<dbReference type="Pfam" id="PF00345">
    <property type="entry name" value="PapD_N"/>
    <property type="match status" value="1"/>
</dbReference>
<gene>
    <name evidence="10" type="ORF">EPIR_0653</name>
</gene>
<dbReference type="InterPro" id="IPR016147">
    <property type="entry name" value="Pili_assmbl_chaperone_N"/>
</dbReference>
<name>V5Z4Z0_9GAMM</name>
<dbReference type="PANTHER" id="PTHR30251">
    <property type="entry name" value="PILUS ASSEMBLY CHAPERONE"/>
    <property type="match status" value="1"/>
</dbReference>
<dbReference type="PRINTS" id="PR00969">
    <property type="entry name" value="CHAPERONPILI"/>
</dbReference>
<evidence type="ECO:0000256" key="1">
    <source>
        <dbReference type="ARBA" id="ARBA00004418"/>
    </source>
</evidence>
<dbReference type="RefSeq" id="WP_023653850.1">
    <property type="nucleotide sequence ID" value="NZ_CAHS01000006.1"/>
</dbReference>
<evidence type="ECO:0000256" key="7">
    <source>
        <dbReference type="SAM" id="SignalP"/>
    </source>
</evidence>
<dbReference type="InterPro" id="IPR018046">
    <property type="entry name" value="Pili_assmbl_chaperone_CS"/>
</dbReference>
<accession>V5Z4Z0</accession>
<feature type="chain" id="PRO_5004743303" evidence="7">
    <location>
        <begin position="26"/>
        <end position="246"/>
    </location>
</feature>
<dbReference type="AlphaFoldDB" id="V5Z4Z0"/>
<evidence type="ECO:0000313" key="11">
    <source>
        <dbReference type="Proteomes" id="UP000018217"/>
    </source>
</evidence>
<evidence type="ECO:0000256" key="4">
    <source>
        <dbReference type="ARBA" id="ARBA00022764"/>
    </source>
</evidence>
<dbReference type="PANTHER" id="PTHR30251:SF7">
    <property type="entry name" value="FIMBRIAE CHAPARONE"/>
    <property type="match status" value="1"/>
</dbReference>
<comment type="subcellular location">
    <subcellularLocation>
        <location evidence="1 6">Periplasm</location>
    </subcellularLocation>
</comment>
<dbReference type="InterPro" id="IPR008962">
    <property type="entry name" value="PapD-like_sf"/>
</dbReference>
<feature type="domain" description="Pili assembly chaperone C-terminal" evidence="9">
    <location>
        <begin position="172"/>
        <end position="236"/>
    </location>
</feature>
<dbReference type="SUPFAM" id="SSF49354">
    <property type="entry name" value="PapD-like"/>
    <property type="match status" value="1"/>
</dbReference>
<dbReference type="GO" id="GO:0071555">
    <property type="term" value="P:cell wall organization"/>
    <property type="evidence" value="ECO:0007669"/>
    <property type="project" value="InterPro"/>
</dbReference>
<keyword evidence="5 6" id="KW-0143">Chaperone</keyword>
<dbReference type="Pfam" id="PF02753">
    <property type="entry name" value="PapD_C"/>
    <property type="match status" value="1"/>
</dbReference>
<keyword evidence="4" id="KW-0574">Periplasm</keyword>
<reference evidence="10 11" key="1">
    <citation type="journal article" date="2013" name="Syst. Appl. Microbiol.">
        <title>Phylogenetic position and virulence apparatus of the pear flower necrosis pathogen Erwinia piriflorinigrans CFBP 5888T as assessed by comparative genomics.</title>
        <authorList>
            <person name="Smits T.H."/>
            <person name="Rezzonico F."/>
            <person name="Lopez M.M."/>
            <person name="Blom J."/>
            <person name="Goesmann A."/>
            <person name="Frey J.E."/>
            <person name="Duffy B."/>
        </authorList>
    </citation>
    <scope>NUCLEOTIDE SEQUENCE [LARGE SCALE GENOMIC DNA]</scope>
    <source>
        <strain evidence="11">CFBP5888</strain>
    </source>
</reference>
<keyword evidence="11" id="KW-1185">Reference proteome</keyword>
<dbReference type="OrthoDB" id="9131059at2"/>
<evidence type="ECO:0000313" key="10">
    <source>
        <dbReference type="EMBL" id="CCG86018.1"/>
    </source>
</evidence>
<evidence type="ECO:0000256" key="6">
    <source>
        <dbReference type="RuleBase" id="RU003918"/>
    </source>
</evidence>
<protein>
    <submittedName>
        <fullName evidence="10">Chaperone protein fimB/fhaD</fullName>
    </submittedName>
</protein>
<feature type="domain" description="Pili assembly chaperone N-terminal" evidence="8">
    <location>
        <begin position="27"/>
        <end position="146"/>
    </location>
</feature>
<dbReference type="InterPro" id="IPR013783">
    <property type="entry name" value="Ig-like_fold"/>
</dbReference>
<dbReference type="PROSITE" id="PS00635">
    <property type="entry name" value="PILI_CHAPERONE"/>
    <property type="match status" value="1"/>
</dbReference>
<dbReference type="SUPFAM" id="SSF49584">
    <property type="entry name" value="Periplasmic chaperone C-domain"/>
    <property type="match status" value="1"/>
</dbReference>
<comment type="caution">
    <text evidence="10">The sequence shown here is derived from an EMBL/GenBank/DDBJ whole genome shotgun (WGS) entry which is preliminary data.</text>
</comment>
<evidence type="ECO:0000256" key="5">
    <source>
        <dbReference type="ARBA" id="ARBA00023186"/>
    </source>
</evidence>
<keyword evidence="3 7" id="KW-0732">Signal</keyword>
<dbReference type="Proteomes" id="UP000018217">
    <property type="component" value="Unassembled WGS sequence"/>
</dbReference>
<comment type="similarity">
    <text evidence="2 6">Belongs to the periplasmic pilus chaperone family.</text>
</comment>
<dbReference type="GO" id="GO:0030288">
    <property type="term" value="C:outer membrane-bounded periplasmic space"/>
    <property type="evidence" value="ECO:0007669"/>
    <property type="project" value="InterPro"/>
</dbReference>
<dbReference type="InterPro" id="IPR050643">
    <property type="entry name" value="Periplasmic_pilus_chap"/>
</dbReference>
<dbReference type="Gene3D" id="2.60.40.10">
    <property type="entry name" value="Immunoglobulins"/>
    <property type="match status" value="2"/>
</dbReference>